<dbReference type="FunFam" id="3.20.20.70:FF:000059">
    <property type="entry name" value="N-ethylmaleimide reductase, FMN-linked"/>
    <property type="match status" value="1"/>
</dbReference>
<dbReference type="GO" id="GO:0016628">
    <property type="term" value="F:oxidoreductase activity, acting on the CH-CH group of donors, NAD or NADP as acceptor"/>
    <property type="evidence" value="ECO:0007669"/>
    <property type="project" value="UniProtKB-ARBA"/>
</dbReference>
<comment type="cofactor">
    <cofactor evidence="1">
        <name>FMN</name>
        <dbReference type="ChEBI" id="CHEBI:58210"/>
    </cofactor>
</comment>
<dbReference type="AlphaFoldDB" id="A0A4S2MI68"/>
<evidence type="ECO:0000256" key="3">
    <source>
        <dbReference type="ARBA" id="ARBA00023002"/>
    </source>
</evidence>
<dbReference type="PANTHER" id="PTHR22893">
    <property type="entry name" value="NADH OXIDOREDUCTASE-RELATED"/>
    <property type="match status" value="1"/>
</dbReference>
<evidence type="ECO:0000313" key="5">
    <source>
        <dbReference type="EMBL" id="TGZ76580.1"/>
    </source>
</evidence>
<dbReference type="STRING" id="341454.A0A4S2MI68"/>
<accession>A0A4S2MI68</accession>
<keyword evidence="6" id="KW-1185">Reference proteome</keyword>
<dbReference type="CDD" id="cd02933">
    <property type="entry name" value="OYE_like_FMN"/>
    <property type="match status" value="1"/>
</dbReference>
<dbReference type="Pfam" id="PF00724">
    <property type="entry name" value="Oxidored_FMN"/>
    <property type="match status" value="1"/>
</dbReference>
<dbReference type="FunCoup" id="A0A4S2MI68">
    <property type="interactions" value="782"/>
</dbReference>
<protein>
    <submittedName>
        <fullName evidence="5">FMN-linked oxidoreductase</fullName>
    </submittedName>
</protein>
<keyword evidence="3" id="KW-0560">Oxidoreductase</keyword>
<evidence type="ECO:0000256" key="1">
    <source>
        <dbReference type="ARBA" id="ARBA00001917"/>
    </source>
</evidence>
<dbReference type="Gene3D" id="3.20.20.70">
    <property type="entry name" value="Aldolase class I"/>
    <property type="match status" value="1"/>
</dbReference>
<dbReference type="SUPFAM" id="SSF51395">
    <property type="entry name" value="FMN-linked oxidoreductases"/>
    <property type="match status" value="1"/>
</dbReference>
<reference evidence="5 6" key="1">
    <citation type="submission" date="2019-04" db="EMBL/GenBank/DDBJ databases">
        <title>Comparative genomics and transcriptomics to analyze fruiting body development in filamentous ascomycetes.</title>
        <authorList>
            <consortium name="DOE Joint Genome Institute"/>
            <person name="Lutkenhaus R."/>
            <person name="Traeger S."/>
            <person name="Breuer J."/>
            <person name="Kuo A."/>
            <person name="Lipzen A."/>
            <person name="Pangilinan J."/>
            <person name="Dilworth D."/>
            <person name="Sandor L."/>
            <person name="Poggeler S."/>
            <person name="Barry K."/>
            <person name="Grigoriev I.V."/>
            <person name="Nowrousian M."/>
        </authorList>
    </citation>
    <scope>NUCLEOTIDE SEQUENCE [LARGE SCALE GENOMIC DNA]</scope>
    <source>
        <strain evidence="5 6">CBS 389.68</strain>
    </source>
</reference>
<organism evidence="5 6">
    <name type="scientific">Ascodesmis nigricans</name>
    <dbReference type="NCBI Taxonomy" id="341454"/>
    <lineage>
        <taxon>Eukaryota</taxon>
        <taxon>Fungi</taxon>
        <taxon>Dikarya</taxon>
        <taxon>Ascomycota</taxon>
        <taxon>Pezizomycotina</taxon>
        <taxon>Pezizomycetes</taxon>
        <taxon>Pezizales</taxon>
        <taxon>Ascodesmidaceae</taxon>
        <taxon>Ascodesmis</taxon>
    </lineage>
</organism>
<dbReference type="GO" id="GO:0010181">
    <property type="term" value="F:FMN binding"/>
    <property type="evidence" value="ECO:0007669"/>
    <property type="project" value="InterPro"/>
</dbReference>
<dbReference type="OrthoDB" id="276546at2759"/>
<evidence type="ECO:0000256" key="2">
    <source>
        <dbReference type="ARBA" id="ARBA00005979"/>
    </source>
</evidence>
<proteinExistence type="inferred from homology"/>
<dbReference type="InterPro" id="IPR013785">
    <property type="entry name" value="Aldolase_TIM"/>
</dbReference>
<dbReference type="InterPro" id="IPR045247">
    <property type="entry name" value="Oye-like"/>
</dbReference>
<sequence>MPPRTKVPALGDTKLFEPIKIGRMDLKHRIIMAPLTRVRCPEHIPNSDVITYYSQRATPGGLLISEAAHISVMGGNFYGAPGIFTPEQLRAWKKVTSAVHAKGGYIYCQLWHIGRAAVPANLGGRKPHGPSANVIPNGKAWFTPVGPQPSVIAHAMTLEDIDNTVDDYVHAARTAIEAGFDGVEIHNANGYLLDQFLCDNINTRTDAYGGSPENRARLSLRVIDAIVAAIGADRVGIRFSPFSFYQGTFTSDIHRDYGHVIAETDKRQLAYIHLIGPEMDLTQAQEKKRAQLIKVAEKQGVSLDRFEEEFSLKPFKALIKNTLVVGNGSYDERYSGKGLEEGTMDAVAYGRMFISNPDFVERLRRGWELAPYNIATFYSPGPKGFVDYPEYEGKREDARL</sequence>
<dbReference type="InterPro" id="IPR001155">
    <property type="entry name" value="OxRdtase_FMN_N"/>
</dbReference>
<dbReference type="EMBL" id="ML220172">
    <property type="protein sequence ID" value="TGZ76580.1"/>
    <property type="molecule type" value="Genomic_DNA"/>
</dbReference>
<comment type="similarity">
    <text evidence="2">Belongs to the NADH:flavin oxidoreductase/NADH oxidase family.</text>
</comment>
<evidence type="ECO:0000313" key="6">
    <source>
        <dbReference type="Proteomes" id="UP000298138"/>
    </source>
</evidence>
<dbReference type="GO" id="GO:0005829">
    <property type="term" value="C:cytosol"/>
    <property type="evidence" value="ECO:0007669"/>
    <property type="project" value="UniProtKB-ARBA"/>
</dbReference>
<evidence type="ECO:0000259" key="4">
    <source>
        <dbReference type="Pfam" id="PF00724"/>
    </source>
</evidence>
<dbReference type="Proteomes" id="UP000298138">
    <property type="component" value="Unassembled WGS sequence"/>
</dbReference>
<feature type="domain" description="NADH:flavin oxidoreductase/NADH oxidase N-terminal" evidence="4">
    <location>
        <begin position="14"/>
        <end position="368"/>
    </location>
</feature>
<gene>
    <name evidence="5" type="ORF">EX30DRAFT_399147</name>
</gene>
<name>A0A4S2MI68_9PEZI</name>
<dbReference type="InParanoid" id="A0A4S2MI68"/>
<dbReference type="PANTHER" id="PTHR22893:SF91">
    <property type="entry name" value="NADPH DEHYDROGENASE 2-RELATED"/>
    <property type="match status" value="1"/>
</dbReference>